<reference evidence="1" key="1">
    <citation type="submission" date="2021-02" db="EMBL/GenBank/DDBJ databases">
        <title>Draft genome sequence of Microbispora sp. RL4-1S isolated from rice leaves in Thailand.</title>
        <authorList>
            <person name="Muangham S."/>
            <person name="Duangmal K."/>
        </authorList>
    </citation>
    <scope>NUCLEOTIDE SEQUENCE</scope>
    <source>
        <strain evidence="1">RL4-1S</strain>
    </source>
</reference>
<keyword evidence="2" id="KW-1185">Reference proteome</keyword>
<gene>
    <name evidence="1" type="ORF">JOL79_11680</name>
</gene>
<accession>A0A940WN43</accession>
<comment type="caution">
    <text evidence="1">The sequence shown here is derived from an EMBL/GenBank/DDBJ whole genome shotgun (WGS) entry which is preliminary data.</text>
</comment>
<dbReference type="Proteomes" id="UP000674234">
    <property type="component" value="Unassembled WGS sequence"/>
</dbReference>
<protein>
    <submittedName>
        <fullName evidence="1">Uncharacterized protein</fullName>
    </submittedName>
</protein>
<dbReference type="EMBL" id="JAFCNB010000005">
    <property type="protein sequence ID" value="MBP2704475.1"/>
    <property type="molecule type" value="Genomic_DNA"/>
</dbReference>
<name>A0A940WN43_9ACTN</name>
<organism evidence="1 2">
    <name type="scientific">Microbispora oryzae</name>
    <dbReference type="NCBI Taxonomy" id="2806554"/>
    <lineage>
        <taxon>Bacteria</taxon>
        <taxon>Bacillati</taxon>
        <taxon>Actinomycetota</taxon>
        <taxon>Actinomycetes</taxon>
        <taxon>Streptosporangiales</taxon>
        <taxon>Streptosporangiaceae</taxon>
        <taxon>Microbispora</taxon>
    </lineage>
</organism>
<evidence type="ECO:0000313" key="2">
    <source>
        <dbReference type="Proteomes" id="UP000674234"/>
    </source>
</evidence>
<dbReference type="RefSeq" id="WP_210155780.1">
    <property type="nucleotide sequence ID" value="NZ_JAFCNB010000005.1"/>
</dbReference>
<dbReference type="AlphaFoldDB" id="A0A940WN43"/>
<proteinExistence type="predicted"/>
<sequence>MNAVTVLVPGLHLLDADVYAQAGLSRLFAELREYDRQADEAALTL</sequence>
<evidence type="ECO:0000313" key="1">
    <source>
        <dbReference type="EMBL" id="MBP2704475.1"/>
    </source>
</evidence>